<dbReference type="HAMAP" id="MF_00454">
    <property type="entry name" value="FluC"/>
    <property type="match status" value="1"/>
</dbReference>
<evidence type="ECO:0000256" key="9">
    <source>
        <dbReference type="ARBA" id="ARBA00049940"/>
    </source>
</evidence>
<comment type="similarity">
    <text evidence="7 10">Belongs to the fluoride channel Fluc/FEX (TC 1.A.43) family.</text>
</comment>
<sequence length="123" mass="11883">MTVLGVLLAGAVGALGRHLLVVVLESRPRRRLPVGIVMANVGGSLLLGALVGARLAGDVTATTLTVAGTGLCGALTTWSTFVVDAAERLEGGDGREAAGIVATSLVLGAAAAGLGLALTGGLG</sequence>
<gene>
    <name evidence="10" type="primary">fluC</name>
    <name evidence="10" type="synonym">crcB</name>
    <name evidence="11" type="ORF">PO878_01370</name>
</gene>
<comment type="activity regulation">
    <text evidence="10">Na(+) is not transported, but it plays an essential structural role and its presence is essential for fluoride channel function.</text>
</comment>
<dbReference type="KEGG" id="ima:PO878_01370"/>
<evidence type="ECO:0000256" key="2">
    <source>
        <dbReference type="ARBA" id="ARBA00022475"/>
    </source>
</evidence>
<feature type="transmembrane region" description="Helical" evidence="10">
    <location>
        <begin position="59"/>
        <end position="78"/>
    </location>
</feature>
<dbReference type="PANTHER" id="PTHR28259">
    <property type="entry name" value="FLUORIDE EXPORT PROTEIN 1-RELATED"/>
    <property type="match status" value="1"/>
</dbReference>
<organism evidence="11 12">
    <name type="scientific">Iamia majanohamensis</name>
    <dbReference type="NCBI Taxonomy" id="467976"/>
    <lineage>
        <taxon>Bacteria</taxon>
        <taxon>Bacillati</taxon>
        <taxon>Actinomycetota</taxon>
        <taxon>Acidimicrobiia</taxon>
        <taxon>Acidimicrobiales</taxon>
        <taxon>Iamiaceae</taxon>
        <taxon>Iamia</taxon>
    </lineage>
</organism>
<evidence type="ECO:0000256" key="5">
    <source>
        <dbReference type="ARBA" id="ARBA00023136"/>
    </source>
</evidence>
<keyword evidence="3 10" id="KW-0812">Transmembrane</keyword>
<feature type="binding site" evidence="10">
    <location>
        <position position="76"/>
    </location>
    <ligand>
        <name>Na(+)</name>
        <dbReference type="ChEBI" id="CHEBI:29101"/>
        <note>structural</note>
    </ligand>
</feature>
<dbReference type="GO" id="GO:0140114">
    <property type="term" value="P:cellular detoxification of fluoride"/>
    <property type="evidence" value="ECO:0007669"/>
    <property type="project" value="UniProtKB-UniRule"/>
</dbReference>
<keyword evidence="4 10" id="KW-1133">Transmembrane helix</keyword>
<keyword evidence="6 10" id="KW-0407">Ion channel</keyword>
<evidence type="ECO:0000256" key="3">
    <source>
        <dbReference type="ARBA" id="ARBA00022692"/>
    </source>
</evidence>
<reference evidence="11" key="1">
    <citation type="submission" date="2023-01" db="EMBL/GenBank/DDBJ databases">
        <title>The diversity of Class Acidimicrobiia in South China Sea sediment environments and the proposal of Iamia marina sp. nov., a novel species of the genus Iamia.</title>
        <authorList>
            <person name="He Y."/>
            <person name="Tian X."/>
        </authorList>
    </citation>
    <scope>NUCLEOTIDE SEQUENCE</scope>
    <source>
        <strain evidence="11">DSM 19957</strain>
    </source>
</reference>
<dbReference type="Proteomes" id="UP001216390">
    <property type="component" value="Chromosome"/>
</dbReference>
<feature type="binding site" evidence="10">
    <location>
        <position position="73"/>
    </location>
    <ligand>
        <name>Na(+)</name>
        <dbReference type="ChEBI" id="CHEBI:29101"/>
        <note>structural</note>
    </ligand>
</feature>
<keyword evidence="10" id="KW-0479">Metal-binding</keyword>
<name>A0AAE9Y7Y7_9ACTN</name>
<feature type="transmembrane region" description="Helical" evidence="10">
    <location>
        <begin position="98"/>
        <end position="118"/>
    </location>
</feature>
<evidence type="ECO:0000256" key="6">
    <source>
        <dbReference type="ARBA" id="ARBA00023303"/>
    </source>
</evidence>
<dbReference type="RefSeq" id="WP_272736888.1">
    <property type="nucleotide sequence ID" value="NZ_CP116942.1"/>
</dbReference>
<evidence type="ECO:0000313" key="11">
    <source>
        <dbReference type="EMBL" id="WCO67366.1"/>
    </source>
</evidence>
<keyword evidence="10" id="KW-0915">Sodium</keyword>
<evidence type="ECO:0000256" key="4">
    <source>
        <dbReference type="ARBA" id="ARBA00022989"/>
    </source>
</evidence>
<feature type="transmembrane region" description="Helical" evidence="10">
    <location>
        <begin position="32"/>
        <end position="52"/>
    </location>
</feature>
<dbReference type="AlphaFoldDB" id="A0AAE9Y7Y7"/>
<proteinExistence type="inferred from homology"/>
<dbReference type="PANTHER" id="PTHR28259:SF1">
    <property type="entry name" value="FLUORIDE EXPORT PROTEIN 1-RELATED"/>
    <property type="match status" value="1"/>
</dbReference>
<evidence type="ECO:0000256" key="8">
    <source>
        <dbReference type="ARBA" id="ARBA00035585"/>
    </source>
</evidence>
<keyword evidence="12" id="KW-1185">Reference proteome</keyword>
<dbReference type="Pfam" id="PF02537">
    <property type="entry name" value="CRCB"/>
    <property type="match status" value="1"/>
</dbReference>
<evidence type="ECO:0000256" key="1">
    <source>
        <dbReference type="ARBA" id="ARBA00004651"/>
    </source>
</evidence>
<comment type="function">
    <text evidence="9 10">Fluoride-specific ion channel. Important for reducing fluoride concentration in the cell, thus reducing its toxicity.</text>
</comment>
<dbReference type="InterPro" id="IPR003691">
    <property type="entry name" value="FluC"/>
</dbReference>
<comment type="subcellular location">
    <subcellularLocation>
        <location evidence="1 10">Cell membrane</location>
        <topology evidence="1 10">Multi-pass membrane protein</topology>
    </subcellularLocation>
</comment>
<dbReference type="GO" id="GO:0005886">
    <property type="term" value="C:plasma membrane"/>
    <property type="evidence" value="ECO:0007669"/>
    <property type="project" value="UniProtKB-SubCell"/>
</dbReference>
<keyword evidence="2 10" id="KW-1003">Cell membrane</keyword>
<dbReference type="EMBL" id="CP116942">
    <property type="protein sequence ID" value="WCO67366.1"/>
    <property type="molecule type" value="Genomic_DNA"/>
</dbReference>
<evidence type="ECO:0000256" key="7">
    <source>
        <dbReference type="ARBA" id="ARBA00035120"/>
    </source>
</evidence>
<keyword evidence="10" id="KW-0813">Transport</keyword>
<evidence type="ECO:0000256" key="10">
    <source>
        <dbReference type="HAMAP-Rule" id="MF_00454"/>
    </source>
</evidence>
<evidence type="ECO:0000313" key="12">
    <source>
        <dbReference type="Proteomes" id="UP001216390"/>
    </source>
</evidence>
<accession>A0AAE9Y7Y7</accession>
<keyword evidence="10" id="KW-0406">Ion transport</keyword>
<dbReference type="GO" id="GO:0046872">
    <property type="term" value="F:metal ion binding"/>
    <property type="evidence" value="ECO:0007669"/>
    <property type="project" value="UniProtKB-KW"/>
</dbReference>
<keyword evidence="5 10" id="KW-0472">Membrane</keyword>
<dbReference type="GO" id="GO:0062054">
    <property type="term" value="F:fluoride channel activity"/>
    <property type="evidence" value="ECO:0007669"/>
    <property type="project" value="UniProtKB-UniRule"/>
</dbReference>
<comment type="catalytic activity">
    <reaction evidence="8">
        <text>fluoride(in) = fluoride(out)</text>
        <dbReference type="Rhea" id="RHEA:76159"/>
        <dbReference type="ChEBI" id="CHEBI:17051"/>
    </reaction>
    <physiologicalReaction direction="left-to-right" evidence="8">
        <dbReference type="Rhea" id="RHEA:76160"/>
    </physiologicalReaction>
</comment>
<protein>
    <recommendedName>
        <fullName evidence="10">Fluoride-specific ion channel FluC</fullName>
    </recommendedName>
</protein>